<keyword evidence="1" id="KW-0472">Membrane</keyword>
<protein>
    <submittedName>
        <fullName evidence="2">Divergent PAP2 family protein</fullName>
    </submittedName>
</protein>
<dbReference type="PANTHER" id="PTHR31446">
    <property type="entry name" value="ACID PHOSPHATASE/VANADIUM-DEPENDENT HALOPEROXIDASE-RELATED PROTEIN"/>
    <property type="match status" value="1"/>
</dbReference>
<feature type="transmembrane region" description="Helical" evidence="1">
    <location>
        <begin position="6"/>
        <end position="24"/>
    </location>
</feature>
<evidence type="ECO:0000313" key="2">
    <source>
        <dbReference type="EMBL" id="HJB07454.1"/>
    </source>
</evidence>
<evidence type="ECO:0000256" key="1">
    <source>
        <dbReference type="SAM" id="Phobius"/>
    </source>
</evidence>
<evidence type="ECO:0000313" key="3">
    <source>
        <dbReference type="Proteomes" id="UP000886804"/>
    </source>
</evidence>
<dbReference type="EMBL" id="DWYS01000074">
    <property type="protein sequence ID" value="HJB07454.1"/>
    <property type="molecule type" value="Genomic_DNA"/>
</dbReference>
<dbReference type="Proteomes" id="UP000886804">
    <property type="component" value="Unassembled WGS sequence"/>
</dbReference>
<keyword evidence="1" id="KW-0812">Transmembrane</keyword>
<reference evidence="2" key="1">
    <citation type="journal article" date="2021" name="PeerJ">
        <title>Extensive microbial diversity within the chicken gut microbiome revealed by metagenomics and culture.</title>
        <authorList>
            <person name="Gilroy R."/>
            <person name="Ravi A."/>
            <person name="Getino M."/>
            <person name="Pursley I."/>
            <person name="Horton D.L."/>
            <person name="Alikhan N.F."/>
            <person name="Baker D."/>
            <person name="Gharbi K."/>
            <person name="Hall N."/>
            <person name="Watson M."/>
            <person name="Adriaenssens E.M."/>
            <person name="Foster-Nyarko E."/>
            <person name="Jarju S."/>
            <person name="Secka A."/>
            <person name="Antonio M."/>
            <person name="Oren A."/>
            <person name="Chaudhuri R.R."/>
            <person name="La Ragione R."/>
            <person name="Hildebrand F."/>
            <person name="Pallen M.J."/>
        </authorList>
    </citation>
    <scope>NUCLEOTIDE SEQUENCE</scope>
    <source>
        <strain evidence="2">CHK188-4685</strain>
    </source>
</reference>
<feature type="transmembrane region" description="Helical" evidence="1">
    <location>
        <begin position="126"/>
        <end position="145"/>
    </location>
</feature>
<accession>A0A9D2L7J4</accession>
<dbReference type="AlphaFoldDB" id="A0A9D2L7J4"/>
<dbReference type="InterPro" id="IPR003832">
    <property type="entry name" value="DUF212"/>
</dbReference>
<feature type="transmembrane region" description="Helical" evidence="1">
    <location>
        <begin position="69"/>
        <end position="86"/>
    </location>
</feature>
<dbReference type="Pfam" id="PF02681">
    <property type="entry name" value="DUF212"/>
    <property type="match status" value="1"/>
</dbReference>
<sequence length="146" mass="15501">MLGNQLLVSAVLGWIVAQGLKTLIDFALNKSFNKERLVGSGGMPSSHSATVCGLTTAAVIKYGAGSFEFAISFVLSMIVMYDAIGVRRETGKQAKLLNSILMENPLKLSAEVLQERLKEYVGHTPLQVVAGALLGVLLAVGISGFY</sequence>
<proteinExistence type="predicted"/>
<comment type="caution">
    <text evidence="2">The sequence shown here is derived from an EMBL/GenBank/DDBJ whole genome shotgun (WGS) entry which is preliminary data.</text>
</comment>
<organism evidence="2 3">
    <name type="scientific">Candidatus Enterocloster faecavium</name>
    <dbReference type="NCBI Taxonomy" id="2838560"/>
    <lineage>
        <taxon>Bacteria</taxon>
        <taxon>Bacillati</taxon>
        <taxon>Bacillota</taxon>
        <taxon>Clostridia</taxon>
        <taxon>Lachnospirales</taxon>
        <taxon>Lachnospiraceae</taxon>
        <taxon>Enterocloster</taxon>
    </lineage>
</organism>
<dbReference type="PANTHER" id="PTHR31446:SF29">
    <property type="entry name" value="ACID PHOSPHATASE_VANADIUM-DEPENDENT HALOPEROXIDASE-RELATED PROTEIN"/>
    <property type="match status" value="1"/>
</dbReference>
<keyword evidence="1" id="KW-1133">Transmembrane helix</keyword>
<name>A0A9D2L7J4_9FIRM</name>
<gene>
    <name evidence="2" type="ORF">H9716_06245</name>
</gene>
<reference evidence="2" key="2">
    <citation type="submission" date="2021-04" db="EMBL/GenBank/DDBJ databases">
        <authorList>
            <person name="Gilroy R."/>
        </authorList>
    </citation>
    <scope>NUCLEOTIDE SEQUENCE</scope>
    <source>
        <strain evidence="2">CHK188-4685</strain>
    </source>
</reference>